<dbReference type="InterPro" id="IPR039425">
    <property type="entry name" value="RNA_pol_sigma-70-like"/>
</dbReference>
<evidence type="ECO:0000259" key="7">
    <source>
        <dbReference type="Pfam" id="PF04542"/>
    </source>
</evidence>
<dbReference type="Gene3D" id="1.10.10.10">
    <property type="entry name" value="Winged helix-like DNA-binding domain superfamily/Winged helix DNA-binding domain"/>
    <property type="match status" value="1"/>
</dbReference>
<dbReference type="InterPro" id="IPR013324">
    <property type="entry name" value="RNA_pol_sigma_r3/r4-like"/>
</dbReference>
<evidence type="ECO:0000313" key="10">
    <source>
        <dbReference type="Proteomes" id="UP000537126"/>
    </source>
</evidence>
<dbReference type="InterPro" id="IPR014284">
    <property type="entry name" value="RNA_pol_sigma-70_dom"/>
</dbReference>
<dbReference type="Proteomes" id="UP000537126">
    <property type="component" value="Unassembled WGS sequence"/>
</dbReference>
<evidence type="ECO:0000313" key="9">
    <source>
        <dbReference type="EMBL" id="NIK72980.1"/>
    </source>
</evidence>
<evidence type="ECO:0000259" key="8">
    <source>
        <dbReference type="Pfam" id="PF08281"/>
    </source>
</evidence>
<evidence type="ECO:0000256" key="5">
    <source>
        <dbReference type="ARBA" id="ARBA00023163"/>
    </source>
</evidence>
<dbReference type="GO" id="GO:0006352">
    <property type="term" value="P:DNA-templated transcription initiation"/>
    <property type="evidence" value="ECO:0007669"/>
    <property type="project" value="InterPro"/>
</dbReference>
<dbReference type="GO" id="GO:0003677">
    <property type="term" value="F:DNA binding"/>
    <property type="evidence" value="ECO:0007669"/>
    <property type="project" value="UniProtKB-KW"/>
</dbReference>
<evidence type="ECO:0000256" key="3">
    <source>
        <dbReference type="ARBA" id="ARBA00023082"/>
    </source>
</evidence>
<dbReference type="NCBIfam" id="TIGR02937">
    <property type="entry name" value="sigma70-ECF"/>
    <property type="match status" value="1"/>
</dbReference>
<dbReference type="InterPro" id="IPR036388">
    <property type="entry name" value="WH-like_DNA-bd_sf"/>
</dbReference>
<reference evidence="9 10" key="1">
    <citation type="submission" date="2020-03" db="EMBL/GenBank/DDBJ databases">
        <title>Genomic Encyclopedia of Type Strains, Phase IV (KMG-IV): sequencing the most valuable type-strain genomes for metagenomic binning, comparative biology and taxonomic classification.</title>
        <authorList>
            <person name="Goeker M."/>
        </authorList>
    </citation>
    <scope>NUCLEOTIDE SEQUENCE [LARGE SCALE GENOMIC DNA]</scope>
    <source>
        <strain evidence="9 10">DSM 5718</strain>
    </source>
</reference>
<evidence type="ECO:0000256" key="1">
    <source>
        <dbReference type="ARBA" id="ARBA00010641"/>
    </source>
</evidence>
<dbReference type="GO" id="GO:0016987">
    <property type="term" value="F:sigma factor activity"/>
    <property type="evidence" value="ECO:0007669"/>
    <property type="project" value="UniProtKB-KW"/>
</dbReference>
<dbReference type="AlphaFoldDB" id="A0A846MNJ5"/>
<evidence type="ECO:0000256" key="6">
    <source>
        <dbReference type="RuleBase" id="RU000716"/>
    </source>
</evidence>
<dbReference type="Gene3D" id="1.10.1740.10">
    <property type="match status" value="1"/>
</dbReference>
<comment type="similarity">
    <text evidence="1 6">Belongs to the sigma-70 factor family. ECF subfamily.</text>
</comment>
<dbReference type="PROSITE" id="PS01063">
    <property type="entry name" value="SIGMA70_ECF"/>
    <property type="match status" value="1"/>
</dbReference>
<dbReference type="InterPro" id="IPR007627">
    <property type="entry name" value="RNA_pol_sigma70_r2"/>
</dbReference>
<dbReference type="InterPro" id="IPR013249">
    <property type="entry name" value="RNA_pol_sigma70_r4_t2"/>
</dbReference>
<dbReference type="InterPro" id="IPR000838">
    <property type="entry name" value="RNA_pol_sigma70_ECF_CS"/>
</dbReference>
<keyword evidence="2 6" id="KW-0805">Transcription regulation</keyword>
<dbReference type="SUPFAM" id="SSF88659">
    <property type="entry name" value="Sigma3 and sigma4 domains of RNA polymerase sigma factors"/>
    <property type="match status" value="1"/>
</dbReference>
<dbReference type="CDD" id="cd06171">
    <property type="entry name" value="Sigma70_r4"/>
    <property type="match status" value="1"/>
</dbReference>
<evidence type="ECO:0000256" key="2">
    <source>
        <dbReference type="ARBA" id="ARBA00023015"/>
    </source>
</evidence>
<accession>A0A846MNJ5</accession>
<organism evidence="9 10">
    <name type="scientific">Thermonema lapsum</name>
    <dbReference type="NCBI Taxonomy" id="28195"/>
    <lineage>
        <taxon>Bacteria</taxon>
        <taxon>Pseudomonadati</taxon>
        <taxon>Bacteroidota</taxon>
        <taxon>Cytophagia</taxon>
        <taxon>Cytophagales</taxon>
        <taxon>Thermonemataceae</taxon>
        <taxon>Thermonema</taxon>
    </lineage>
</organism>
<proteinExistence type="inferred from homology"/>
<dbReference type="SUPFAM" id="SSF88946">
    <property type="entry name" value="Sigma2 domain of RNA polymerase sigma factors"/>
    <property type="match status" value="1"/>
</dbReference>
<keyword evidence="5 6" id="KW-0804">Transcription</keyword>
<dbReference type="PANTHER" id="PTHR43133:SF51">
    <property type="entry name" value="RNA POLYMERASE SIGMA FACTOR"/>
    <property type="match status" value="1"/>
</dbReference>
<keyword evidence="4 6" id="KW-0238">DNA-binding</keyword>
<name>A0A846MNJ5_9BACT</name>
<comment type="caution">
    <text evidence="9">The sequence shown here is derived from an EMBL/GenBank/DDBJ whole genome shotgun (WGS) entry which is preliminary data.</text>
</comment>
<dbReference type="EMBL" id="JAASRN010000001">
    <property type="protein sequence ID" value="NIK72980.1"/>
    <property type="molecule type" value="Genomic_DNA"/>
</dbReference>
<feature type="domain" description="RNA polymerase sigma-70 region 2" evidence="7">
    <location>
        <begin position="23"/>
        <end position="91"/>
    </location>
</feature>
<dbReference type="InterPro" id="IPR013325">
    <property type="entry name" value="RNA_pol_sigma_r2"/>
</dbReference>
<protein>
    <recommendedName>
        <fullName evidence="6">RNA polymerase sigma factor</fullName>
    </recommendedName>
</protein>
<dbReference type="Pfam" id="PF08281">
    <property type="entry name" value="Sigma70_r4_2"/>
    <property type="match status" value="1"/>
</dbReference>
<dbReference type="Pfam" id="PF04542">
    <property type="entry name" value="Sigma70_r2"/>
    <property type="match status" value="1"/>
</dbReference>
<gene>
    <name evidence="9" type="ORF">FHS56_000466</name>
</gene>
<feature type="domain" description="RNA polymerase sigma factor 70 region 4 type 2" evidence="8">
    <location>
        <begin position="120"/>
        <end position="172"/>
    </location>
</feature>
<keyword evidence="3 6" id="KW-0731">Sigma factor</keyword>
<evidence type="ECO:0000256" key="4">
    <source>
        <dbReference type="ARBA" id="ARBA00023125"/>
    </source>
</evidence>
<keyword evidence="10" id="KW-1185">Reference proteome</keyword>
<dbReference type="RefSeq" id="WP_166918264.1">
    <property type="nucleotide sequence ID" value="NZ_JAASRN010000001.1"/>
</dbReference>
<sequence>MEDKDILALIKKEESRQYGFQRLVRKYQKQVYYHIRRMVVSHEDADDLTQETFVKVWQNIDKFREDAKLYTWIYRIATNEALRFLDKKKRRWGLPLVNVEEQLEKLLDKGTHISADEISLKLQKAMLRLPEKQRLVFQMKYFDDMKYDEIAEVLGTTVGNLKAAYHWAVKKIEAYLMQD</sequence>
<dbReference type="PANTHER" id="PTHR43133">
    <property type="entry name" value="RNA POLYMERASE ECF-TYPE SIGMA FACTO"/>
    <property type="match status" value="1"/>
</dbReference>